<reference evidence="1" key="1">
    <citation type="journal article" date="2014" name="Int. J. Syst. Evol. Microbiol.">
        <title>Complete genome sequence of Corynebacterium casei LMG S-19264T (=DSM 44701T), isolated from a smear-ripened cheese.</title>
        <authorList>
            <consortium name="US DOE Joint Genome Institute (JGI-PGF)"/>
            <person name="Walter F."/>
            <person name="Albersmeier A."/>
            <person name="Kalinowski J."/>
            <person name="Ruckert C."/>
        </authorList>
    </citation>
    <scope>NUCLEOTIDE SEQUENCE</scope>
    <source>
        <strain evidence="1">CGMCC 1.15082</strain>
    </source>
</reference>
<keyword evidence="1" id="KW-0966">Cell projection</keyword>
<keyword evidence="2" id="KW-1185">Reference proteome</keyword>
<dbReference type="AlphaFoldDB" id="A0A916WGA8"/>
<dbReference type="EMBL" id="BMHH01000011">
    <property type="protein sequence ID" value="GGA98169.1"/>
    <property type="molecule type" value="Genomic_DNA"/>
</dbReference>
<dbReference type="InterPro" id="IPR010626">
    <property type="entry name" value="DUF1217"/>
</dbReference>
<organism evidence="1 2">
    <name type="scientific">Brucella endophytica</name>
    <dbReference type="NCBI Taxonomy" id="1963359"/>
    <lineage>
        <taxon>Bacteria</taxon>
        <taxon>Pseudomonadati</taxon>
        <taxon>Pseudomonadota</taxon>
        <taxon>Alphaproteobacteria</taxon>
        <taxon>Hyphomicrobiales</taxon>
        <taxon>Brucellaceae</taxon>
        <taxon>Brucella/Ochrobactrum group</taxon>
        <taxon>Brucella</taxon>
    </lineage>
</organism>
<proteinExistence type="predicted"/>
<dbReference type="Gene3D" id="1.10.3700.10">
    <property type="entry name" value="AGR C 984p-like"/>
    <property type="match status" value="1"/>
</dbReference>
<keyword evidence="1" id="KW-0969">Cilium</keyword>
<dbReference type="InterPro" id="IPR023157">
    <property type="entry name" value="AGR-C-984p-like_sf"/>
</dbReference>
<keyword evidence="1" id="KW-0282">Flagellum</keyword>
<reference evidence="1" key="2">
    <citation type="submission" date="2020-09" db="EMBL/GenBank/DDBJ databases">
        <authorList>
            <person name="Sun Q."/>
            <person name="Zhou Y."/>
        </authorList>
    </citation>
    <scope>NUCLEOTIDE SEQUENCE</scope>
    <source>
        <strain evidence="1">CGMCC 1.15082</strain>
    </source>
</reference>
<gene>
    <name evidence="1" type="ORF">GCM10011491_28020</name>
</gene>
<accession>A0A916WGA8</accession>
<comment type="caution">
    <text evidence="1">The sequence shown here is derived from an EMBL/GenBank/DDBJ whole genome shotgun (WGS) entry which is preliminary data.</text>
</comment>
<evidence type="ECO:0000313" key="2">
    <source>
        <dbReference type="Proteomes" id="UP000646478"/>
    </source>
</evidence>
<name>A0A916WGA8_9HYPH</name>
<dbReference type="RefSeq" id="WP_188824817.1">
    <property type="nucleotide sequence ID" value="NZ_BMHH01000011.1"/>
</dbReference>
<dbReference type="Pfam" id="PF06748">
    <property type="entry name" value="DUF1217"/>
    <property type="match status" value="1"/>
</dbReference>
<sequence>MVDTLTSYRMITSNMTRSLTRVSKEPLVERETAYYLENIGNVKTIDDFMADDRLYRYAMKAYGLEDMAYAKAFIRKVLTEGVTDSESMANTLVDKRYKEFATTFDFAGLGDKATASKEAQQGVVDKYTRQTLEEEAGEQNEGVRLALYFQRKAGKLTNAYEILGDKALLQVVQTALGIPSFVSNADIDKQAKMIEDRLDIASLSDPKEMEKFLTRFSAMYEMNNPSAGSTSSIASLLLGSTSSVGISMDILTTLQSFKPGGR</sequence>
<dbReference type="Proteomes" id="UP000646478">
    <property type="component" value="Unassembled WGS sequence"/>
</dbReference>
<evidence type="ECO:0000313" key="1">
    <source>
        <dbReference type="EMBL" id="GGA98169.1"/>
    </source>
</evidence>
<protein>
    <submittedName>
        <fullName evidence="1">Flagellar basal body rod protein FlgF</fullName>
    </submittedName>
</protein>
<dbReference type="SUPFAM" id="SSF158837">
    <property type="entry name" value="AGR C 984p-like"/>
    <property type="match status" value="1"/>
</dbReference>